<dbReference type="EC" id="2.4.1.-" evidence="12"/>
<dbReference type="EMBL" id="WTPW01001127">
    <property type="protein sequence ID" value="KAF0454404.1"/>
    <property type="molecule type" value="Genomic_DNA"/>
</dbReference>
<reference evidence="14 15" key="1">
    <citation type="journal article" date="2019" name="Environ. Microbiol.">
        <title>At the nexus of three kingdoms: the genome of the mycorrhizal fungus Gigaspora margarita provides insights into plant, endobacterial and fungal interactions.</title>
        <authorList>
            <person name="Venice F."/>
            <person name="Ghignone S."/>
            <person name="Salvioli di Fossalunga A."/>
            <person name="Amselem J."/>
            <person name="Novero M."/>
            <person name="Xianan X."/>
            <person name="Sedzielewska Toro K."/>
            <person name="Morin E."/>
            <person name="Lipzen A."/>
            <person name="Grigoriev I.V."/>
            <person name="Henrissat B."/>
            <person name="Martin F.M."/>
            <person name="Bonfante P."/>
        </authorList>
    </citation>
    <scope>NUCLEOTIDE SEQUENCE [LARGE SCALE GENOMIC DNA]</scope>
    <source>
        <strain evidence="14 15">BEG34</strain>
    </source>
</reference>
<evidence type="ECO:0000256" key="11">
    <source>
        <dbReference type="ARBA" id="ARBA00037847"/>
    </source>
</evidence>
<name>A0A8H3XH71_GIGMA</name>
<evidence type="ECO:0000256" key="8">
    <source>
        <dbReference type="ARBA" id="ARBA00022989"/>
    </source>
</evidence>
<evidence type="ECO:0000256" key="5">
    <source>
        <dbReference type="ARBA" id="ARBA00022679"/>
    </source>
</evidence>
<evidence type="ECO:0000259" key="13">
    <source>
        <dbReference type="Pfam" id="PF00852"/>
    </source>
</evidence>
<proteinExistence type="inferred from homology"/>
<accession>A0A8H3XH71</accession>
<dbReference type="Gene3D" id="3.40.50.11660">
    <property type="entry name" value="Glycosyl transferase family 10, C-terminal domain"/>
    <property type="match status" value="1"/>
</dbReference>
<dbReference type="PANTHER" id="PTHR11929">
    <property type="entry name" value="ALPHA- 1,3 -FUCOSYLTRANSFERASE"/>
    <property type="match status" value="1"/>
</dbReference>
<dbReference type="GO" id="GO:0032580">
    <property type="term" value="C:Golgi cisterna membrane"/>
    <property type="evidence" value="ECO:0007669"/>
    <property type="project" value="UniProtKB-SubCell"/>
</dbReference>
<keyword evidence="8 12" id="KW-1133">Transmembrane helix</keyword>
<keyword evidence="12" id="KW-0333">Golgi apparatus</keyword>
<dbReference type="FunFam" id="3.40.50.11660:FF:000002">
    <property type="entry name" value="Alpha-(1,3)-fucosyltransferase"/>
    <property type="match status" value="1"/>
</dbReference>
<dbReference type="InterPro" id="IPR001503">
    <property type="entry name" value="Glyco_trans_10"/>
</dbReference>
<evidence type="ECO:0000256" key="2">
    <source>
        <dbReference type="ARBA" id="ARBA00004922"/>
    </source>
</evidence>
<dbReference type="PANTHER" id="PTHR11929:SF194">
    <property type="entry name" value="ALPHA-(1,3)-FUCOSYLTRANSFERASE 10"/>
    <property type="match status" value="1"/>
</dbReference>
<evidence type="ECO:0000256" key="1">
    <source>
        <dbReference type="ARBA" id="ARBA00004606"/>
    </source>
</evidence>
<comment type="pathway">
    <text evidence="2">Protein modification; protein glycosylation.</text>
</comment>
<feature type="transmembrane region" description="Helical" evidence="12">
    <location>
        <begin position="17"/>
        <end position="34"/>
    </location>
</feature>
<keyword evidence="10" id="KW-0325">Glycoprotein</keyword>
<organism evidence="14 15">
    <name type="scientific">Gigaspora margarita</name>
    <dbReference type="NCBI Taxonomy" id="4874"/>
    <lineage>
        <taxon>Eukaryota</taxon>
        <taxon>Fungi</taxon>
        <taxon>Fungi incertae sedis</taxon>
        <taxon>Mucoromycota</taxon>
        <taxon>Glomeromycotina</taxon>
        <taxon>Glomeromycetes</taxon>
        <taxon>Diversisporales</taxon>
        <taxon>Gigasporaceae</taxon>
        <taxon>Gigaspora</taxon>
    </lineage>
</organism>
<dbReference type="AlphaFoldDB" id="A0A8H3XH71"/>
<evidence type="ECO:0000256" key="4">
    <source>
        <dbReference type="ARBA" id="ARBA00022676"/>
    </source>
</evidence>
<evidence type="ECO:0000256" key="9">
    <source>
        <dbReference type="ARBA" id="ARBA00023136"/>
    </source>
</evidence>
<comment type="similarity">
    <text evidence="3 12">Belongs to the glycosyltransferase 10 family.</text>
</comment>
<protein>
    <recommendedName>
        <fullName evidence="12">Fucosyltransferase</fullName>
        <ecNumber evidence="12">2.4.1.-</ecNumber>
    </recommendedName>
</protein>
<keyword evidence="5 12" id="KW-0808">Transferase</keyword>
<keyword evidence="7" id="KW-0735">Signal-anchor</keyword>
<dbReference type="GO" id="GO:0008417">
    <property type="term" value="F:fucosyltransferase activity"/>
    <property type="evidence" value="ECO:0007669"/>
    <property type="project" value="InterPro"/>
</dbReference>
<evidence type="ECO:0000313" key="15">
    <source>
        <dbReference type="Proteomes" id="UP000439903"/>
    </source>
</evidence>
<keyword evidence="15" id="KW-1185">Reference proteome</keyword>
<feature type="domain" description="Fucosyltransferase C-terminal" evidence="13">
    <location>
        <begin position="211"/>
        <end position="384"/>
    </location>
</feature>
<dbReference type="OrthoDB" id="427096at2759"/>
<comment type="subcellular location">
    <subcellularLocation>
        <location evidence="11">Endomembrane system</location>
        <topology evidence="11">Single-pass membrane protein</topology>
    </subcellularLocation>
    <subcellularLocation>
        <location evidence="12">Golgi apparatus</location>
        <location evidence="12">Golgi stack membrane</location>
        <topology evidence="12">Single-pass type II membrane protein</topology>
    </subcellularLocation>
    <subcellularLocation>
        <location evidence="1">Membrane</location>
        <topology evidence="1">Single-pass type II membrane protein</topology>
    </subcellularLocation>
</comment>
<gene>
    <name evidence="14" type="ORF">F8M41_001583</name>
</gene>
<sequence>MLKKIGKLHNEINPSKYIFLTIGALIIFTFLSLGKVETPVYEPIKVDYITKLIEKPTNFTEWKQRHHITGYFNKNRKVRIYITAGSWYAYQDFLKLKFKHDETLANCDIPCIWKIKTLKDLTYKEFRKADALLCVNQPSLPKNKSWNGQKFIQYTLEPMTHCPKCHDKNKLFDIRATYNESSDIPTSYIRMDTEKWRIKTPFNIKKLSQNSTFISFIASHWTKFRGTFIKNLQAHIPVASFGGVYRNTNWDLYPECKNLGFFELKNCVISKYPFYLSIENSQEEDYTTEKLWDVFNLGVVPVIWGAPNTRSYLPHPKSAIFIEDFPDIEALANYLKYLVKNETAYLEYHKWRNLEFSDEFKKKSYLSMYNFECNVCREVARLRIIDEEQHNIISDIETEK</sequence>
<dbReference type="UniPathway" id="UPA00378"/>
<keyword evidence="4 12" id="KW-0328">Glycosyltransferase</keyword>
<evidence type="ECO:0000313" key="14">
    <source>
        <dbReference type="EMBL" id="KAF0454404.1"/>
    </source>
</evidence>
<dbReference type="Proteomes" id="UP000439903">
    <property type="component" value="Unassembled WGS sequence"/>
</dbReference>
<evidence type="ECO:0000256" key="6">
    <source>
        <dbReference type="ARBA" id="ARBA00022692"/>
    </source>
</evidence>
<keyword evidence="6 12" id="KW-0812">Transmembrane</keyword>
<dbReference type="Pfam" id="PF00852">
    <property type="entry name" value="Glyco_transf_10"/>
    <property type="match status" value="1"/>
</dbReference>
<dbReference type="InterPro" id="IPR038577">
    <property type="entry name" value="GT10-like_C_sf"/>
</dbReference>
<comment type="caution">
    <text evidence="14">The sequence shown here is derived from an EMBL/GenBank/DDBJ whole genome shotgun (WGS) entry which is preliminary data.</text>
</comment>
<evidence type="ECO:0000256" key="10">
    <source>
        <dbReference type="ARBA" id="ARBA00023180"/>
    </source>
</evidence>
<keyword evidence="9 12" id="KW-0472">Membrane</keyword>
<dbReference type="SUPFAM" id="SSF53756">
    <property type="entry name" value="UDP-Glycosyltransferase/glycogen phosphorylase"/>
    <property type="match status" value="1"/>
</dbReference>
<dbReference type="InterPro" id="IPR055270">
    <property type="entry name" value="Glyco_tran_10_C"/>
</dbReference>
<evidence type="ECO:0000256" key="12">
    <source>
        <dbReference type="RuleBase" id="RU003832"/>
    </source>
</evidence>
<evidence type="ECO:0000256" key="7">
    <source>
        <dbReference type="ARBA" id="ARBA00022968"/>
    </source>
</evidence>
<evidence type="ECO:0000256" key="3">
    <source>
        <dbReference type="ARBA" id="ARBA00008919"/>
    </source>
</evidence>